<dbReference type="PANTHER" id="PTHR43689:SF8">
    <property type="entry name" value="ALPHA_BETA-HYDROLASES SUPERFAMILY PROTEIN"/>
    <property type="match status" value="1"/>
</dbReference>
<keyword evidence="2" id="KW-0378">Hydrolase</keyword>
<dbReference type="SUPFAM" id="SSF53474">
    <property type="entry name" value="alpha/beta-Hydrolases"/>
    <property type="match status" value="1"/>
</dbReference>
<comment type="caution">
    <text evidence="2">The sequence shown here is derived from an EMBL/GenBank/DDBJ whole genome shotgun (WGS) entry which is preliminary data.</text>
</comment>
<organism evidence="2 3">
    <name type="scientific">Streptomonospora alba</name>
    <dbReference type="NCBI Taxonomy" id="183763"/>
    <lineage>
        <taxon>Bacteria</taxon>
        <taxon>Bacillati</taxon>
        <taxon>Actinomycetota</taxon>
        <taxon>Actinomycetes</taxon>
        <taxon>Streptosporangiales</taxon>
        <taxon>Nocardiopsidaceae</taxon>
        <taxon>Streptomonospora</taxon>
    </lineage>
</organism>
<dbReference type="InterPro" id="IPR000073">
    <property type="entry name" value="AB_hydrolase_1"/>
</dbReference>
<keyword evidence="3" id="KW-1185">Reference proteome</keyword>
<sequence length="277" mass="29108">MKTSRIVYDRWGTGEPVLMLHGLGHHRRAWQPLVADLAPYYQVVAPDLPGFGDSPAPAPDAPYEPRSVYDVGFLVDAVLELCADLGLDRPHVVGNSLGGAVALEMAARGRAASVTALSPIGFGSAARTAGARVLALGARGAARIPPALVRAAAHTAPARALAQRILRADPGSPAARDIAFDTSVIAPGSPFVRMVPHVARYTFAGTVECPVTVAWGERDRLLPPAGARRALHRIPHARRVALAGCGHIPMADDPRTVAAVILRTCRGAQESLDAAHR</sequence>
<dbReference type="Pfam" id="PF00561">
    <property type="entry name" value="Abhydrolase_1"/>
    <property type="match status" value="1"/>
</dbReference>
<dbReference type="GO" id="GO:0016787">
    <property type="term" value="F:hydrolase activity"/>
    <property type="evidence" value="ECO:0007669"/>
    <property type="project" value="UniProtKB-KW"/>
</dbReference>
<name>A0A0C2JTP1_9ACTN</name>
<protein>
    <submittedName>
        <fullName evidence="2">Alpha/beta hydrolase</fullName>
    </submittedName>
</protein>
<dbReference type="STRING" id="183763.LP52_02280"/>
<feature type="domain" description="AB hydrolase-1" evidence="1">
    <location>
        <begin position="16"/>
        <end position="254"/>
    </location>
</feature>
<reference evidence="3" key="1">
    <citation type="journal article" date="2015" name="Chem. Biol.">
        <title>Structure, bioactivity, and resistance mechanism of streptomonomicin, an unusual lasso Peptide from an understudied halophilic actinomycete.</title>
        <authorList>
            <person name="Metelev M."/>
            <person name="Tietz J.I."/>
            <person name="Melby J.O."/>
            <person name="Blair P.M."/>
            <person name="Zhu L."/>
            <person name="Livnat I."/>
            <person name="Severinov K."/>
            <person name="Mitchell D.A."/>
        </authorList>
    </citation>
    <scope>NUCLEOTIDE SEQUENCE [LARGE SCALE GENOMIC DNA]</scope>
    <source>
        <strain evidence="3">YIM 90003</strain>
    </source>
</reference>
<evidence type="ECO:0000313" key="2">
    <source>
        <dbReference type="EMBL" id="KII00263.1"/>
    </source>
</evidence>
<dbReference type="Proteomes" id="UP000031675">
    <property type="component" value="Unassembled WGS sequence"/>
</dbReference>
<dbReference type="AlphaFoldDB" id="A0A0C2JTP1"/>
<dbReference type="PANTHER" id="PTHR43689">
    <property type="entry name" value="HYDROLASE"/>
    <property type="match status" value="1"/>
</dbReference>
<dbReference type="Gene3D" id="3.40.50.1820">
    <property type="entry name" value="alpha/beta hydrolase"/>
    <property type="match status" value="1"/>
</dbReference>
<proteinExistence type="predicted"/>
<gene>
    <name evidence="2" type="ORF">LP52_02280</name>
</gene>
<dbReference type="InterPro" id="IPR029058">
    <property type="entry name" value="AB_hydrolase_fold"/>
</dbReference>
<evidence type="ECO:0000313" key="3">
    <source>
        <dbReference type="Proteomes" id="UP000031675"/>
    </source>
</evidence>
<accession>A0A0C2JTP1</accession>
<dbReference type="PRINTS" id="PR00111">
    <property type="entry name" value="ABHYDROLASE"/>
</dbReference>
<dbReference type="OrthoDB" id="27092at2"/>
<dbReference type="EMBL" id="JROO01000005">
    <property type="protein sequence ID" value="KII00263.1"/>
    <property type="molecule type" value="Genomic_DNA"/>
</dbReference>
<evidence type="ECO:0000259" key="1">
    <source>
        <dbReference type="Pfam" id="PF00561"/>
    </source>
</evidence>